<organism evidence="1 2">
    <name type="scientific">Dysgonomonas termitidis</name>
    <dbReference type="NCBI Taxonomy" id="1516126"/>
    <lineage>
        <taxon>Bacteria</taxon>
        <taxon>Pseudomonadati</taxon>
        <taxon>Bacteroidota</taxon>
        <taxon>Bacteroidia</taxon>
        <taxon>Bacteroidales</taxon>
        <taxon>Dysgonomonadaceae</taxon>
        <taxon>Dysgonomonas</taxon>
    </lineage>
</organism>
<proteinExistence type="predicted"/>
<protein>
    <submittedName>
        <fullName evidence="1">DUF4945 domain-containing protein</fullName>
    </submittedName>
</protein>
<dbReference type="RefSeq" id="WP_380000458.1">
    <property type="nucleotide sequence ID" value="NZ_JBHSGN010000132.1"/>
</dbReference>
<dbReference type="EMBL" id="JBHSGN010000132">
    <property type="protein sequence ID" value="MFC4676330.1"/>
    <property type="molecule type" value="Genomic_DNA"/>
</dbReference>
<comment type="caution">
    <text evidence="1">The sequence shown here is derived from an EMBL/GenBank/DDBJ whole genome shotgun (WGS) entry which is preliminary data.</text>
</comment>
<sequence length="136" mass="15640">MKRIIYILSVICIALMANSCYDRDIIDYKEGVTLPTVTELKYTLTNPDKIKLEWNIPGNIPDEMKRPVSVYIQVYRNTTVPEHQIVLTGEPASWEYTMQEPDAKYKVTVKMVGKLKEKTYGQSDDIYSLGQTVDID</sequence>
<evidence type="ECO:0000313" key="1">
    <source>
        <dbReference type="EMBL" id="MFC4676330.1"/>
    </source>
</evidence>
<gene>
    <name evidence="1" type="ORF">ACFO6W_21855</name>
</gene>
<evidence type="ECO:0000313" key="2">
    <source>
        <dbReference type="Proteomes" id="UP001596023"/>
    </source>
</evidence>
<dbReference type="Pfam" id="PF16303">
    <property type="entry name" value="DUF4945"/>
    <property type="match status" value="1"/>
</dbReference>
<keyword evidence="2" id="KW-1185">Reference proteome</keyword>
<dbReference type="InterPro" id="IPR032544">
    <property type="entry name" value="DUF4945"/>
</dbReference>
<dbReference type="Proteomes" id="UP001596023">
    <property type="component" value="Unassembled WGS sequence"/>
</dbReference>
<reference evidence="2" key="1">
    <citation type="journal article" date="2019" name="Int. J. Syst. Evol. Microbiol.">
        <title>The Global Catalogue of Microorganisms (GCM) 10K type strain sequencing project: providing services to taxonomists for standard genome sequencing and annotation.</title>
        <authorList>
            <consortium name="The Broad Institute Genomics Platform"/>
            <consortium name="The Broad Institute Genome Sequencing Center for Infectious Disease"/>
            <person name="Wu L."/>
            <person name="Ma J."/>
        </authorList>
    </citation>
    <scope>NUCLEOTIDE SEQUENCE [LARGE SCALE GENOMIC DNA]</scope>
    <source>
        <strain evidence="2">CCUG 66188</strain>
    </source>
</reference>
<name>A0ABV9L1E5_9BACT</name>
<accession>A0ABV9L1E5</accession>